<organism evidence="1 2">
    <name type="scientific">Vagococcus silagei</name>
    <dbReference type="NCBI Taxonomy" id="2508885"/>
    <lineage>
        <taxon>Bacteria</taxon>
        <taxon>Bacillati</taxon>
        <taxon>Bacillota</taxon>
        <taxon>Bacilli</taxon>
        <taxon>Lactobacillales</taxon>
        <taxon>Enterococcaceae</taxon>
        <taxon>Vagococcus</taxon>
    </lineage>
</organism>
<keyword evidence="2" id="KW-1185">Reference proteome</keyword>
<gene>
    <name evidence="1" type="ORF">ESZ54_04940</name>
</gene>
<dbReference type="AlphaFoldDB" id="A0A4V3TV52"/>
<proteinExistence type="predicted"/>
<name>A0A4V3TV52_9ENTE</name>
<comment type="caution">
    <text evidence="1">The sequence shown here is derived from an EMBL/GenBank/DDBJ whole genome shotgun (WGS) entry which is preliminary data.</text>
</comment>
<dbReference type="Proteomes" id="UP000310506">
    <property type="component" value="Unassembled WGS sequence"/>
</dbReference>
<dbReference type="Gene3D" id="3.40.50.300">
    <property type="entry name" value="P-loop containing nucleotide triphosphate hydrolases"/>
    <property type="match status" value="1"/>
</dbReference>
<dbReference type="InterPro" id="IPR027417">
    <property type="entry name" value="P-loop_NTPase"/>
</dbReference>
<reference evidence="1 2" key="1">
    <citation type="submission" date="2019-01" db="EMBL/GenBank/DDBJ databases">
        <title>Vagococcus silagei sp. nov. isolated from brewer's grain.</title>
        <authorList>
            <person name="Guu J.-R."/>
        </authorList>
    </citation>
    <scope>NUCLEOTIDE SEQUENCE [LARGE SCALE GENOMIC DNA]</scope>
    <source>
        <strain evidence="1 2">2B-2</strain>
    </source>
</reference>
<dbReference type="Pfam" id="PF13238">
    <property type="entry name" value="AAA_18"/>
    <property type="match status" value="1"/>
</dbReference>
<dbReference type="EMBL" id="SDGV01000011">
    <property type="protein sequence ID" value="THB61569.1"/>
    <property type="molecule type" value="Genomic_DNA"/>
</dbReference>
<evidence type="ECO:0000313" key="2">
    <source>
        <dbReference type="Proteomes" id="UP000310506"/>
    </source>
</evidence>
<sequence>MIIWINGAFGSGKSTVSNALKDKMSKSKIYDPEIIGSFINQLTPKYKRKSDFQDYPAWRKWNARLLLLFSKVYSGVIIVPMSLYQEDYFNEIVGELQYRRIDVYHFILDVEDEIVIKRLKNRNDETLAWGISKLSQCQDFFKRRPKTEKIAYSKSSVDDAVNKILANIASK</sequence>
<evidence type="ECO:0000313" key="1">
    <source>
        <dbReference type="EMBL" id="THB61569.1"/>
    </source>
</evidence>
<accession>A0A4V3TV52</accession>
<dbReference type="OrthoDB" id="9799092at2"/>
<protein>
    <submittedName>
        <fullName evidence="1">Tunicamycin resistance protein</fullName>
    </submittedName>
</protein>
<dbReference type="RefSeq" id="WP_136136580.1">
    <property type="nucleotide sequence ID" value="NZ_SDGV01000011.1"/>
</dbReference>
<dbReference type="SUPFAM" id="SSF52540">
    <property type="entry name" value="P-loop containing nucleoside triphosphate hydrolases"/>
    <property type="match status" value="1"/>
</dbReference>